<dbReference type="PROSITE" id="PS50042">
    <property type="entry name" value="CNMP_BINDING_3"/>
    <property type="match status" value="1"/>
</dbReference>
<dbReference type="InterPro" id="IPR018490">
    <property type="entry name" value="cNMP-bd_dom_sf"/>
</dbReference>
<name>A0A517SZ72_9BACT</name>
<dbReference type="Pfam" id="PF00027">
    <property type="entry name" value="cNMP_binding"/>
    <property type="match status" value="1"/>
</dbReference>
<dbReference type="InterPro" id="IPR000595">
    <property type="entry name" value="cNMP-bd_dom"/>
</dbReference>
<dbReference type="Proteomes" id="UP000315003">
    <property type="component" value="Chromosome"/>
</dbReference>
<dbReference type="SUPFAM" id="SSF51206">
    <property type="entry name" value="cAMP-binding domain-like"/>
    <property type="match status" value="1"/>
</dbReference>
<evidence type="ECO:0000313" key="2">
    <source>
        <dbReference type="EMBL" id="QDT61373.1"/>
    </source>
</evidence>
<dbReference type="SMART" id="SM00100">
    <property type="entry name" value="cNMP"/>
    <property type="match status" value="1"/>
</dbReference>
<accession>A0A517SZ72</accession>
<protein>
    <submittedName>
        <fullName evidence="2">Transcriptional activator FtrB</fullName>
    </submittedName>
</protein>
<proteinExistence type="predicted"/>
<evidence type="ECO:0000259" key="1">
    <source>
        <dbReference type="PROSITE" id="PS50042"/>
    </source>
</evidence>
<evidence type="ECO:0000313" key="3">
    <source>
        <dbReference type="Proteomes" id="UP000315003"/>
    </source>
</evidence>
<sequence length="184" mass="20882">MHICTESWATECSECDVYPMVQQLRLSSVMFLRIPFERQLSENDRASLVELADCVTVETGQIIFREGERHPFVYWIVEGQVSLEMASGEKTMQPLVTLADGDLLAWSSLLTDRRMTATAKTISPTRLMRFGTESLLDLCEANHEIGYRVMQHIAGQLAQRLLATRLQMLDLFQHPAELSSESKS</sequence>
<gene>
    <name evidence="2" type="ORF">SV7mr_39080</name>
</gene>
<reference evidence="2 3" key="1">
    <citation type="submission" date="2019-02" db="EMBL/GenBank/DDBJ databases">
        <title>Deep-cultivation of Planctomycetes and their phenomic and genomic characterization uncovers novel biology.</title>
        <authorList>
            <person name="Wiegand S."/>
            <person name="Jogler M."/>
            <person name="Boedeker C."/>
            <person name="Pinto D."/>
            <person name="Vollmers J."/>
            <person name="Rivas-Marin E."/>
            <person name="Kohn T."/>
            <person name="Peeters S.H."/>
            <person name="Heuer A."/>
            <person name="Rast P."/>
            <person name="Oberbeckmann S."/>
            <person name="Bunk B."/>
            <person name="Jeske O."/>
            <person name="Meyerdierks A."/>
            <person name="Storesund J.E."/>
            <person name="Kallscheuer N."/>
            <person name="Luecker S."/>
            <person name="Lage O.M."/>
            <person name="Pohl T."/>
            <person name="Merkel B.J."/>
            <person name="Hornburger P."/>
            <person name="Mueller R.-W."/>
            <person name="Bruemmer F."/>
            <person name="Labrenz M."/>
            <person name="Spormann A.M."/>
            <person name="Op den Camp H."/>
            <person name="Overmann J."/>
            <person name="Amann R."/>
            <person name="Jetten M.S.M."/>
            <person name="Mascher T."/>
            <person name="Medema M.H."/>
            <person name="Devos D.P."/>
            <person name="Kaster A.-K."/>
            <person name="Ovreas L."/>
            <person name="Rohde M."/>
            <person name="Galperin M.Y."/>
            <person name="Jogler C."/>
        </authorList>
    </citation>
    <scope>NUCLEOTIDE SEQUENCE [LARGE SCALE GENOMIC DNA]</scope>
    <source>
        <strain evidence="2 3">SV_7m_r</strain>
    </source>
</reference>
<dbReference type="EMBL" id="CP036272">
    <property type="protein sequence ID" value="QDT61373.1"/>
    <property type="molecule type" value="Genomic_DNA"/>
</dbReference>
<feature type="domain" description="Cyclic nucleotide-binding" evidence="1">
    <location>
        <begin position="36"/>
        <end position="156"/>
    </location>
</feature>
<dbReference type="Gene3D" id="2.60.120.10">
    <property type="entry name" value="Jelly Rolls"/>
    <property type="match status" value="1"/>
</dbReference>
<dbReference type="InterPro" id="IPR014710">
    <property type="entry name" value="RmlC-like_jellyroll"/>
</dbReference>
<keyword evidence="3" id="KW-1185">Reference proteome</keyword>
<organism evidence="2 3">
    <name type="scientific">Stieleria bergensis</name>
    <dbReference type="NCBI Taxonomy" id="2528025"/>
    <lineage>
        <taxon>Bacteria</taxon>
        <taxon>Pseudomonadati</taxon>
        <taxon>Planctomycetota</taxon>
        <taxon>Planctomycetia</taxon>
        <taxon>Pirellulales</taxon>
        <taxon>Pirellulaceae</taxon>
        <taxon>Stieleria</taxon>
    </lineage>
</organism>
<dbReference type="AlphaFoldDB" id="A0A517SZ72"/>
<dbReference type="CDD" id="cd00038">
    <property type="entry name" value="CAP_ED"/>
    <property type="match status" value="1"/>
</dbReference>